<evidence type="ECO:0000313" key="3">
    <source>
        <dbReference type="Proteomes" id="UP001431010"/>
    </source>
</evidence>
<feature type="domain" description="CHAT" evidence="1">
    <location>
        <begin position="22"/>
        <end position="158"/>
    </location>
</feature>
<organism evidence="2 3">
    <name type="scientific">Bradyrhizobium ontarionense</name>
    <dbReference type="NCBI Taxonomy" id="2898149"/>
    <lineage>
        <taxon>Bacteria</taxon>
        <taxon>Pseudomonadati</taxon>
        <taxon>Pseudomonadota</taxon>
        <taxon>Alphaproteobacteria</taxon>
        <taxon>Hyphomicrobiales</taxon>
        <taxon>Nitrobacteraceae</taxon>
        <taxon>Bradyrhizobium</taxon>
    </lineage>
</organism>
<reference evidence="2" key="1">
    <citation type="journal article" date="2024" name="Antonie Van Leeuwenhoek">
        <title>Bradyrhizobium ontarionense sp. nov., a novel bacterial symbiont isolated from Aeschynomene indica (Indian jointvetch), harbours photosynthesis, nitrogen fixation and nitrous oxide (N2O) reductase genes.</title>
        <authorList>
            <person name="Bromfield E.S.P."/>
            <person name="Cloutier S."/>
        </authorList>
    </citation>
    <scope>NUCLEOTIDE SEQUENCE</scope>
    <source>
        <strain evidence="2">A19</strain>
    </source>
</reference>
<gene>
    <name evidence="2" type="ORF">LQG66_08085</name>
</gene>
<proteinExistence type="predicted"/>
<dbReference type="Pfam" id="PF12770">
    <property type="entry name" value="CHAT"/>
    <property type="match status" value="1"/>
</dbReference>
<keyword evidence="3" id="KW-1185">Reference proteome</keyword>
<dbReference type="Proteomes" id="UP001431010">
    <property type="component" value="Chromosome"/>
</dbReference>
<accession>A0ABY3RFM0</accession>
<dbReference type="InterPro" id="IPR024983">
    <property type="entry name" value="CHAT_dom"/>
</dbReference>
<protein>
    <submittedName>
        <fullName evidence="2">CHAT domain-containing protein</fullName>
    </submittedName>
</protein>
<evidence type="ECO:0000259" key="1">
    <source>
        <dbReference type="Pfam" id="PF12770"/>
    </source>
</evidence>
<name>A0ABY3RFM0_9BRAD</name>
<dbReference type="RefSeq" id="WP_231325188.1">
    <property type="nucleotide sequence ID" value="NZ_CP088156.1"/>
</dbReference>
<sequence>MIQKILLLASNPSHTARLRLDVEAREISEGLKRSKRREEFELIQVFAPRIDDLRRSLLDHSPQIVHFCGHGAGAGGILLENNEGNAFSISTDALAGLFELCADHVNVAILNACYSEEQAEALSKHIRYVVGMRQSVSDPAAIRFAVAFYDALGSGREIESSFKFGCNAIAMYGLSEDKTPILKKKHFAVEPHNSQPEKPVSGLGLGEAFATRMRALQVRSRIRDSMRAVASHPEYPLWMSVSDTLVKNPIWESMPKGNISPDYHPAGPTLPKIMHLDMLLIRRNDERGHGQLYTYFSPDWGADLLTFRQRFSDEEKTRRHQLSAEQIARHWQFAADLIEVKPLKDKYAISVKPHPKYRDLIFYVFEFCSVTINPAANTHVNWSEFLDGPNLSGRWVSLSYLRSNEKSWSVNGDVIRALHELFTYDLGALPPFCPDESVGP</sequence>
<evidence type="ECO:0000313" key="2">
    <source>
        <dbReference type="EMBL" id="UFZ06245.1"/>
    </source>
</evidence>
<dbReference type="EMBL" id="CP088156">
    <property type="protein sequence ID" value="UFZ06245.1"/>
    <property type="molecule type" value="Genomic_DNA"/>
</dbReference>